<dbReference type="Pfam" id="PF00486">
    <property type="entry name" value="Trans_reg_C"/>
    <property type="match status" value="1"/>
</dbReference>
<dbReference type="InterPro" id="IPR001867">
    <property type="entry name" value="OmpR/PhoB-type_DNA-bd"/>
</dbReference>
<organism evidence="12 13">
    <name type="scientific">Desulforamulus hydrothermalis Lam5 = DSM 18033</name>
    <dbReference type="NCBI Taxonomy" id="1121428"/>
    <lineage>
        <taxon>Bacteria</taxon>
        <taxon>Bacillati</taxon>
        <taxon>Bacillota</taxon>
        <taxon>Clostridia</taxon>
        <taxon>Eubacteriales</taxon>
        <taxon>Peptococcaceae</taxon>
        <taxon>Desulforamulus</taxon>
    </lineage>
</organism>
<feature type="domain" description="Response regulatory" evidence="10">
    <location>
        <begin position="4"/>
        <end position="117"/>
    </location>
</feature>
<evidence type="ECO:0000256" key="5">
    <source>
        <dbReference type="ARBA" id="ARBA00023125"/>
    </source>
</evidence>
<dbReference type="Proteomes" id="UP000009315">
    <property type="component" value="Unassembled WGS sequence"/>
</dbReference>
<evidence type="ECO:0000259" key="11">
    <source>
        <dbReference type="PROSITE" id="PS51755"/>
    </source>
</evidence>
<evidence type="ECO:0000313" key="12">
    <source>
        <dbReference type="EMBL" id="CCO07394.1"/>
    </source>
</evidence>
<name>K8DXQ6_9FIRM</name>
<evidence type="ECO:0000256" key="3">
    <source>
        <dbReference type="ARBA" id="ARBA00023012"/>
    </source>
</evidence>
<dbReference type="eggNOG" id="COG0745">
    <property type="taxonomic scope" value="Bacteria"/>
</dbReference>
<dbReference type="Gene3D" id="6.10.250.690">
    <property type="match status" value="1"/>
</dbReference>
<evidence type="ECO:0000256" key="6">
    <source>
        <dbReference type="ARBA" id="ARBA00023163"/>
    </source>
</evidence>
<feature type="modified residue" description="4-aspartylphosphate" evidence="8">
    <location>
        <position position="53"/>
    </location>
</feature>
<evidence type="ECO:0000256" key="2">
    <source>
        <dbReference type="ARBA" id="ARBA00022553"/>
    </source>
</evidence>
<evidence type="ECO:0000256" key="9">
    <source>
        <dbReference type="PROSITE-ProRule" id="PRU01091"/>
    </source>
</evidence>
<dbReference type="CDD" id="cd17574">
    <property type="entry name" value="REC_OmpR"/>
    <property type="match status" value="1"/>
</dbReference>
<evidence type="ECO:0000259" key="10">
    <source>
        <dbReference type="PROSITE" id="PS50110"/>
    </source>
</evidence>
<comment type="caution">
    <text evidence="12">The sequence shown here is derived from an EMBL/GenBank/DDBJ whole genome shotgun (WGS) entry which is preliminary data.</text>
</comment>
<dbReference type="InterPro" id="IPR011006">
    <property type="entry name" value="CheY-like_superfamily"/>
</dbReference>
<dbReference type="SMART" id="SM00862">
    <property type="entry name" value="Trans_reg_C"/>
    <property type="match status" value="1"/>
</dbReference>
<dbReference type="RefSeq" id="WP_008410246.1">
    <property type="nucleotide sequence ID" value="NZ_CAOS01000003.1"/>
</dbReference>
<sequence length="228" mass="25906">MSYKILIIEDDRNICELLALYFKKEGYTVVLAHDGSTGLNLLHAEKPDVIILDIMLPVINGLEVCRLIRQHYTMPVIMLTAKDTSEDKVAGLDTGADDYVVKPFDPKELCARVRAHLRRQTSRQAAKNTLVVGNLCLDMAKYEVLLNGAPVPLKPKEINLLHFLISHPNIVFSRDTLLEKVWGYDYVGETRTVDVHIKRLREKLENHATGWQIKTVWGIGYCLEVKNV</sequence>
<evidence type="ECO:0000256" key="1">
    <source>
        <dbReference type="ARBA" id="ARBA00018672"/>
    </source>
</evidence>
<keyword evidence="5 9" id="KW-0238">DNA-binding</keyword>
<dbReference type="PROSITE" id="PS51755">
    <property type="entry name" value="OMPR_PHOB"/>
    <property type="match status" value="1"/>
</dbReference>
<dbReference type="GO" id="GO:0006355">
    <property type="term" value="P:regulation of DNA-templated transcription"/>
    <property type="evidence" value="ECO:0007669"/>
    <property type="project" value="InterPro"/>
</dbReference>
<dbReference type="Gene3D" id="3.40.50.2300">
    <property type="match status" value="1"/>
</dbReference>
<dbReference type="OrthoDB" id="9790454at2"/>
<keyword evidence="6" id="KW-0804">Transcription</keyword>
<keyword evidence="13" id="KW-1185">Reference proteome</keyword>
<dbReference type="EMBL" id="CAOS01000003">
    <property type="protein sequence ID" value="CCO07394.1"/>
    <property type="molecule type" value="Genomic_DNA"/>
</dbReference>
<dbReference type="FunFam" id="3.40.50.2300:FF:000001">
    <property type="entry name" value="DNA-binding response regulator PhoB"/>
    <property type="match status" value="1"/>
</dbReference>
<dbReference type="FunFam" id="1.10.10.10:FF:000018">
    <property type="entry name" value="DNA-binding response regulator ResD"/>
    <property type="match status" value="1"/>
</dbReference>
<keyword evidence="4" id="KW-0805">Transcription regulation</keyword>
<dbReference type="GO" id="GO:0000156">
    <property type="term" value="F:phosphorelay response regulator activity"/>
    <property type="evidence" value="ECO:0007669"/>
    <property type="project" value="TreeGrafter"/>
</dbReference>
<evidence type="ECO:0000256" key="4">
    <source>
        <dbReference type="ARBA" id="ARBA00023015"/>
    </source>
</evidence>
<evidence type="ECO:0000256" key="7">
    <source>
        <dbReference type="ARBA" id="ARBA00024867"/>
    </source>
</evidence>
<gene>
    <name evidence="12" type="primary">yedW</name>
    <name evidence="12" type="ORF">DESHY_110338</name>
</gene>
<comment type="function">
    <text evidence="7">May play the central regulatory role in sporulation. It may be an element of the effector pathway responsible for the activation of sporulation genes in response to nutritional stress. Spo0A may act in concert with spo0H (a sigma factor) to control the expression of some genes that are critical to the sporulation process.</text>
</comment>
<feature type="DNA-binding region" description="OmpR/PhoB-type" evidence="9">
    <location>
        <begin position="127"/>
        <end position="225"/>
    </location>
</feature>
<evidence type="ECO:0000313" key="13">
    <source>
        <dbReference type="Proteomes" id="UP000009315"/>
    </source>
</evidence>
<dbReference type="STRING" id="1121428.DESHY_110338"/>
<dbReference type="Pfam" id="PF00072">
    <property type="entry name" value="Response_reg"/>
    <property type="match status" value="1"/>
</dbReference>
<dbReference type="Gene3D" id="1.10.10.10">
    <property type="entry name" value="Winged helix-like DNA-binding domain superfamily/Winged helix DNA-binding domain"/>
    <property type="match status" value="1"/>
</dbReference>
<dbReference type="InterPro" id="IPR001789">
    <property type="entry name" value="Sig_transdc_resp-reg_receiver"/>
</dbReference>
<accession>K8DXQ6</accession>
<reference evidence="12 13" key="1">
    <citation type="journal article" date="2013" name="Genome Announc.">
        <title>Genome Sequence of the Sulfate-Reducing Bacterium Desulfotomaculum hydrothermale Lam5(T).</title>
        <authorList>
            <person name="Amin O."/>
            <person name="Fardeau M.L."/>
            <person name="Valette O."/>
            <person name="Hirschler-Rea A."/>
            <person name="Barbe V."/>
            <person name="Medigue C."/>
            <person name="Vacherie B."/>
            <person name="Ollivier B."/>
            <person name="Bertin P.N."/>
            <person name="Dolla A."/>
        </authorList>
    </citation>
    <scope>NUCLEOTIDE SEQUENCE [LARGE SCALE GENOMIC DNA]</scope>
    <source>
        <strain evidence="13">Lam5 / DSM 18033</strain>
    </source>
</reference>
<dbReference type="InterPro" id="IPR036388">
    <property type="entry name" value="WH-like_DNA-bd_sf"/>
</dbReference>
<feature type="domain" description="OmpR/PhoB-type" evidence="11">
    <location>
        <begin position="127"/>
        <end position="225"/>
    </location>
</feature>
<keyword evidence="2 8" id="KW-0597">Phosphoprotein</keyword>
<dbReference type="InterPro" id="IPR039420">
    <property type="entry name" value="WalR-like"/>
</dbReference>
<dbReference type="AlphaFoldDB" id="K8DXQ6"/>
<dbReference type="GO" id="GO:0000976">
    <property type="term" value="F:transcription cis-regulatory region binding"/>
    <property type="evidence" value="ECO:0007669"/>
    <property type="project" value="TreeGrafter"/>
</dbReference>
<dbReference type="PROSITE" id="PS50110">
    <property type="entry name" value="RESPONSE_REGULATORY"/>
    <property type="match status" value="1"/>
</dbReference>
<dbReference type="GO" id="GO:0032993">
    <property type="term" value="C:protein-DNA complex"/>
    <property type="evidence" value="ECO:0007669"/>
    <property type="project" value="TreeGrafter"/>
</dbReference>
<evidence type="ECO:0000256" key="8">
    <source>
        <dbReference type="PROSITE-ProRule" id="PRU00169"/>
    </source>
</evidence>
<keyword evidence="3" id="KW-0902">Two-component regulatory system</keyword>
<dbReference type="SMART" id="SM00448">
    <property type="entry name" value="REC"/>
    <property type="match status" value="1"/>
</dbReference>
<protein>
    <recommendedName>
        <fullName evidence="1">Stage 0 sporulation protein A homolog</fullName>
    </recommendedName>
</protein>
<dbReference type="PANTHER" id="PTHR48111">
    <property type="entry name" value="REGULATOR OF RPOS"/>
    <property type="match status" value="1"/>
</dbReference>
<dbReference type="CDD" id="cd00383">
    <property type="entry name" value="trans_reg_C"/>
    <property type="match status" value="1"/>
</dbReference>
<dbReference type="GO" id="GO:0005829">
    <property type="term" value="C:cytosol"/>
    <property type="evidence" value="ECO:0007669"/>
    <property type="project" value="TreeGrafter"/>
</dbReference>
<proteinExistence type="predicted"/>
<dbReference type="PANTHER" id="PTHR48111:SF40">
    <property type="entry name" value="PHOSPHATE REGULON TRANSCRIPTIONAL REGULATORY PROTEIN PHOB"/>
    <property type="match status" value="1"/>
</dbReference>
<dbReference type="SUPFAM" id="SSF52172">
    <property type="entry name" value="CheY-like"/>
    <property type="match status" value="1"/>
</dbReference>